<reference evidence="2" key="1">
    <citation type="submission" date="2022-04" db="EMBL/GenBank/DDBJ databases">
        <title>A functionally conserved STORR gene fusion in Papaver species that diverged 16.8 million years ago.</title>
        <authorList>
            <person name="Catania T."/>
        </authorList>
    </citation>
    <scope>NUCLEOTIDE SEQUENCE</scope>
    <source>
        <strain evidence="2">S-188037</strain>
    </source>
</reference>
<keyword evidence="3" id="KW-1185">Reference proteome</keyword>
<organism evidence="2 3">
    <name type="scientific">Papaver atlanticum</name>
    <dbReference type="NCBI Taxonomy" id="357466"/>
    <lineage>
        <taxon>Eukaryota</taxon>
        <taxon>Viridiplantae</taxon>
        <taxon>Streptophyta</taxon>
        <taxon>Embryophyta</taxon>
        <taxon>Tracheophyta</taxon>
        <taxon>Spermatophyta</taxon>
        <taxon>Magnoliopsida</taxon>
        <taxon>Ranunculales</taxon>
        <taxon>Papaveraceae</taxon>
        <taxon>Papaveroideae</taxon>
        <taxon>Papaver</taxon>
    </lineage>
</organism>
<evidence type="ECO:0000313" key="3">
    <source>
        <dbReference type="Proteomes" id="UP001202328"/>
    </source>
</evidence>
<feature type="non-terminal residue" evidence="2">
    <location>
        <position position="1"/>
    </location>
</feature>
<dbReference type="Proteomes" id="UP001202328">
    <property type="component" value="Unassembled WGS sequence"/>
</dbReference>
<name>A0AAD4SXE5_9MAGN</name>
<sequence>RLYFIRKGKATWNFCRFANTNTNKYMPSYNTPVFYNGVLYCVDYNGSLGVFNIDDLRLNWKVLEKPHQQFSDVYPSFLVECGGDLLLVKLGQLGTVFGIFKLDFSRMYWVKIKNLGNHMLFVSYTSCVSAIAPNRRMENKVYFPRLCMNGEGVLLFCLATGSYRSFGSQHSASDFTDTEGWYSNCIWIEPNWSKSTAQELDWVKPPF</sequence>
<accession>A0AAD4SXE5</accession>
<dbReference type="InterPro" id="IPR005174">
    <property type="entry name" value="KIB1-4_b-propeller"/>
</dbReference>
<protein>
    <recommendedName>
        <fullName evidence="1">KIB1-4 beta-propeller domain-containing protein</fullName>
    </recommendedName>
</protein>
<dbReference type="PANTHER" id="PTHR33127:SF35">
    <property type="entry name" value="F-BOX DOMAIN-CONTAINING PROTEIN"/>
    <property type="match status" value="1"/>
</dbReference>
<evidence type="ECO:0000313" key="2">
    <source>
        <dbReference type="EMBL" id="KAI3925571.1"/>
    </source>
</evidence>
<dbReference type="SUPFAM" id="SSF50998">
    <property type="entry name" value="Quinoprotein alcohol dehydrogenase-like"/>
    <property type="match status" value="1"/>
</dbReference>
<dbReference type="Pfam" id="PF03478">
    <property type="entry name" value="Beta-prop_KIB1-4"/>
    <property type="match status" value="1"/>
</dbReference>
<dbReference type="PANTHER" id="PTHR33127">
    <property type="entry name" value="TRANSMEMBRANE PROTEIN"/>
    <property type="match status" value="1"/>
</dbReference>
<dbReference type="EMBL" id="JAJJMB010008074">
    <property type="protein sequence ID" value="KAI3925571.1"/>
    <property type="molecule type" value="Genomic_DNA"/>
</dbReference>
<dbReference type="InterPro" id="IPR011047">
    <property type="entry name" value="Quinoprotein_ADH-like_sf"/>
</dbReference>
<evidence type="ECO:0000259" key="1">
    <source>
        <dbReference type="Pfam" id="PF03478"/>
    </source>
</evidence>
<proteinExistence type="predicted"/>
<comment type="caution">
    <text evidence="2">The sequence shown here is derived from an EMBL/GenBank/DDBJ whole genome shotgun (WGS) entry which is preliminary data.</text>
</comment>
<dbReference type="AlphaFoldDB" id="A0AAD4SXE5"/>
<gene>
    <name evidence="2" type="ORF">MKW98_001425</name>
</gene>
<feature type="domain" description="KIB1-4 beta-propeller" evidence="1">
    <location>
        <begin position="2"/>
        <end position="144"/>
    </location>
</feature>